<feature type="compositionally biased region" description="Polar residues" evidence="13">
    <location>
        <begin position="290"/>
        <end position="299"/>
    </location>
</feature>
<dbReference type="InterPro" id="IPR017441">
    <property type="entry name" value="Protein_kinase_ATP_BS"/>
</dbReference>
<evidence type="ECO:0000256" key="9">
    <source>
        <dbReference type="ARBA" id="ARBA00022860"/>
    </source>
</evidence>
<evidence type="ECO:0000256" key="5">
    <source>
        <dbReference type="ARBA" id="ARBA00022679"/>
    </source>
</evidence>
<dbReference type="Gene3D" id="3.30.200.20">
    <property type="entry name" value="Phosphorylase Kinase, domain 1"/>
    <property type="match status" value="1"/>
</dbReference>
<dbReference type="InterPro" id="IPR000719">
    <property type="entry name" value="Prot_kinase_dom"/>
</dbReference>
<dbReference type="AlphaFoldDB" id="W5J7J1"/>
<sequence>MPPSMATIDSETIRSRHWNDQTSSHCHCTSPDATVSSFGQEPTAMASYSAQLPHEMSPTVQSEVSIESTATIPGRSTSSADTIDDGTTGPVVVTVTDRTGLGDVDRQHEDGVKDGAEELIVVPIVITGEDGHATNDSNSRGNSSSNNNSTSMKCLNNITRSSSSARKSQTTSHATSGYHAPPDDDDSRRRETPTSPTSPTATVRCVDSVQKSSQFVNHSHSCRNMGTSGSVVAGDGDPSDEPVASMARGLADVVRVSTSVPQPVIIRTEPPDGGRMMGHGQDNDDMLEASNRSESQLEISASGSGSGAPGLRGSCVLPKLQTLDQTTRPIYPNVPYSPYNSPYGSPRSGRRRTPLRESRRVSIEQSGSFLQLNQYKLLDQIGQGSYGLVKLAYSEEDSTHYAMKILSKRKLLRKAGLMRRGPKRGTSPLDRVYREIAVLKKLDHPNVVKLVEVLDDPLEDSLYLVFELVQQGEVLSIPTDTPLSEERAWNVFRDVLLGVEYLHYQRIIHGDLKPANLLLSDVGSVKVADLGVCNEFLGEDAAMNNGSTAGTPAFRAPETLLPGQHFYNGKAADIWALGATLYSLVHGNVPFIATSVPGVYEKIKCDPLEYPPTSTISDELRDLIGRMLDKDPQQRITLPQIKEHPWLTKNGAVRLPTEEENCRLVQISDEDMNSVVKSIPKLDTLILIKTMLKKHSFQNPFTKGISGRAPQAGGSRLERFCRSGRSNSAPGDYHTSERQSSNESLLPSVTEGVTSPLGSPDPSSSLTSAIDSLTLISDTSIASSSTDNDTTTLISELLEQQPSASSSTD</sequence>
<dbReference type="Proteomes" id="UP000000673">
    <property type="component" value="Unassembled WGS sequence"/>
</dbReference>
<dbReference type="EMBL" id="ADMH02002112">
    <property type="protein sequence ID" value="ETN58840.1"/>
    <property type="molecule type" value="Genomic_DNA"/>
</dbReference>
<feature type="domain" description="Protein kinase" evidence="14">
    <location>
        <begin position="375"/>
        <end position="647"/>
    </location>
</feature>
<keyword evidence="4" id="KW-0723">Serine/threonine-protein kinase</keyword>
<reference evidence="15" key="3">
    <citation type="journal article" date="2013" name="Nucleic Acids Res.">
        <title>The genome of Anopheles darlingi, the main neotropical malaria vector.</title>
        <authorList>
            <person name="Marinotti O."/>
            <person name="Cerqueira G.C."/>
            <person name="de Almeida L.G."/>
            <person name="Ferro M.I."/>
            <person name="Loreto E.L."/>
            <person name="Zaha A."/>
            <person name="Teixeira S.M."/>
            <person name="Wespiser A.R."/>
            <person name="Almeida E Silva A."/>
            <person name="Schlindwein A.D."/>
            <person name="Pacheco A.C."/>
            <person name="Silva A.L."/>
            <person name="Graveley B.R."/>
            <person name="Walenz B.P."/>
            <person name="Lima Bde A."/>
            <person name="Ribeiro C.A."/>
            <person name="Nunes-Silva C.G."/>
            <person name="de Carvalho C.R."/>
            <person name="Soares C.M."/>
            <person name="de Menezes C.B."/>
            <person name="Matiolli C."/>
            <person name="Caffrey D."/>
            <person name="Araujo D.A."/>
            <person name="de Oliveira D.M."/>
            <person name="Golenbock D."/>
            <person name="Grisard E.C."/>
            <person name="Fantinatti-Garboggini F."/>
            <person name="de Carvalho F.M."/>
            <person name="Barcellos F.G."/>
            <person name="Prosdocimi F."/>
            <person name="May G."/>
            <person name="Azevedo Junior G.M."/>
            <person name="Guimaraes G.M."/>
            <person name="Goldman G.H."/>
            <person name="Padilha I.Q."/>
            <person name="Batista Jda S."/>
            <person name="Ferro J.A."/>
            <person name="Ribeiro J.M."/>
            <person name="Fietto J.L."/>
            <person name="Dabbas K.M."/>
            <person name="Cerdeira L."/>
            <person name="Agnez-Lima L.F."/>
            <person name="Brocchi M."/>
            <person name="de Carvalho M.O."/>
            <person name="Teixeira Mde M."/>
            <person name="Diniz Maia Mde M."/>
            <person name="Goldman M.H."/>
            <person name="Cruz Schneider M.P."/>
            <person name="Felipe M.S."/>
            <person name="Hungria M."/>
            <person name="Nicolas M.F."/>
            <person name="Pereira M."/>
            <person name="Montes M.A."/>
            <person name="Cantao M.E."/>
            <person name="Vincentz M."/>
            <person name="Rafael M.S."/>
            <person name="Silverman N."/>
            <person name="Stoco P.H."/>
            <person name="Souza R.C."/>
            <person name="Vicentini R."/>
            <person name="Gazzinelli R.T."/>
            <person name="Neves Rde O."/>
            <person name="Silva R."/>
            <person name="Astolfi-Filho S."/>
            <person name="Maciel T.E."/>
            <person name="Urmenyi T.P."/>
            <person name="Tadei W.P."/>
            <person name="Camargo E.P."/>
            <person name="de Vasconcelos A.T."/>
        </authorList>
    </citation>
    <scope>NUCLEOTIDE SEQUENCE</scope>
</reference>
<feature type="region of interest" description="Disordered" evidence="13">
    <location>
        <begin position="1"/>
        <end position="25"/>
    </location>
</feature>
<dbReference type="GO" id="GO:0005737">
    <property type="term" value="C:cytoplasm"/>
    <property type="evidence" value="ECO:0007669"/>
    <property type="project" value="UniProtKB-SubCell"/>
</dbReference>
<feature type="compositionally biased region" description="Polar residues" evidence="13">
    <location>
        <begin position="215"/>
        <end position="230"/>
    </location>
</feature>
<feature type="compositionally biased region" description="Low complexity" evidence="13">
    <location>
        <begin position="159"/>
        <end position="172"/>
    </location>
</feature>
<name>W5J7J1_ANODA</name>
<dbReference type="HOGENOM" id="CLU_348594_0_0_1"/>
<keyword evidence="9" id="KW-0112">Calmodulin-binding</keyword>
<evidence type="ECO:0000256" key="8">
    <source>
        <dbReference type="ARBA" id="ARBA00022840"/>
    </source>
</evidence>
<dbReference type="InterPro" id="IPR008271">
    <property type="entry name" value="Ser/Thr_kinase_AS"/>
</dbReference>
<keyword evidence="6 12" id="KW-0547">Nucleotide-binding</keyword>
<reference evidence="16" key="4">
    <citation type="submission" date="2015-06" db="UniProtKB">
        <authorList>
            <consortium name="EnsemblMetazoa"/>
        </authorList>
    </citation>
    <scope>IDENTIFICATION</scope>
</reference>
<comment type="catalytic activity">
    <reaction evidence="10">
        <text>L-threonyl-[protein] + ATP = O-phospho-L-threonyl-[protein] + ADP + H(+)</text>
        <dbReference type="Rhea" id="RHEA:46608"/>
        <dbReference type="Rhea" id="RHEA-COMP:11060"/>
        <dbReference type="Rhea" id="RHEA-COMP:11605"/>
        <dbReference type="ChEBI" id="CHEBI:15378"/>
        <dbReference type="ChEBI" id="CHEBI:30013"/>
        <dbReference type="ChEBI" id="CHEBI:30616"/>
        <dbReference type="ChEBI" id="CHEBI:61977"/>
        <dbReference type="ChEBI" id="CHEBI:456216"/>
        <dbReference type="EC" id="2.7.11.17"/>
    </reaction>
</comment>
<evidence type="ECO:0000256" key="2">
    <source>
        <dbReference type="ARBA" id="ARBA00012434"/>
    </source>
</evidence>
<evidence type="ECO:0000256" key="7">
    <source>
        <dbReference type="ARBA" id="ARBA00022777"/>
    </source>
</evidence>
<feature type="compositionally biased region" description="Low complexity" evidence="13">
    <location>
        <begin position="193"/>
        <end position="202"/>
    </location>
</feature>
<feature type="compositionally biased region" description="Low complexity" evidence="13">
    <location>
        <begin position="754"/>
        <end position="765"/>
    </location>
</feature>
<organism evidence="15">
    <name type="scientific">Anopheles darlingi</name>
    <name type="common">Mosquito</name>
    <dbReference type="NCBI Taxonomy" id="43151"/>
    <lineage>
        <taxon>Eukaryota</taxon>
        <taxon>Metazoa</taxon>
        <taxon>Ecdysozoa</taxon>
        <taxon>Arthropoda</taxon>
        <taxon>Hexapoda</taxon>
        <taxon>Insecta</taxon>
        <taxon>Pterygota</taxon>
        <taxon>Neoptera</taxon>
        <taxon>Endopterygota</taxon>
        <taxon>Diptera</taxon>
        <taxon>Nematocera</taxon>
        <taxon>Culicoidea</taxon>
        <taxon>Culicidae</taxon>
        <taxon>Anophelinae</taxon>
        <taxon>Anopheles</taxon>
    </lineage>
</organism>
<evidence type="ECO:0000256" key="11">
    <source>
        <dbReference type="ARBA" id="ARBA00047430"/>
    </source>
</evidence>
<dbReference type="PANTHER" id="PTHR43895">
    <property type="entry name" value="CALCIUM/CALMODULIN-DEPENDENT PROTEIN KINASE KINASE-RELATED"/>
    <property type="match status" value="1"/>
</dbReference>
<dbReference type="SUPFAM" id="SSF56112">
    <property type="entry name" value="Protein kinase-like (PK-like)"/>
    <property type="match status" value="1"/>
</dbReference>
<evidence type="ECO:0000313" key="16">
    <source>
        <dbReference type="EnsemblMetazoa" id="ADAC009550-PA"/>
    </source>
</evidence>
<evidence type="ECO:0000313" key="15">
    <source>
        <dbReference type="EMBL" id="ETN58840.1"/>
    </source>
</evidence>
<protein>
    <recommendedName>
        <fullName evidence="2">calcium/calmodulin-dependent protein kinase</fullName>
        <ecNumber evidence="2">2.7.11.17</ecNumber>
    </recommendedName>
</protein>
<feature type="region of interest" description="Disordered" evidence="13">
    <location>
        <begin position="264"/>
        <end position="313"/>
    </location>
</feature>
<proteinExistence type="predicted"/>
<dbReference type="EnsemblMetazoa" id="ADAC009550-RA">
    <property type="protein sequence ID" value="ADAC009550-PA"/>
    <property type="gene ID" value="ADAC009550"/>
</dbReference>
<dbReference type="FunFam" id="3.30.200.20:FF:000429">
    <property type="entry name" value="Calcium/calmodulin-dependent protein kinase kinase"/>
    <property type="match status" value="1"/>
</dbReference>
<feature type="compositionally biased region" description="Polar residues" evidence="13">
    <location>
        <begin position="69"/>
        <end position="80"/>
    </location>
</feature>
<dbReference type="GO" id="GO:0005634">
    <property type="term" value="C:nucleus"/>
    <property type="evidence" value="ECO:0007669"/>
    <property type="project" value="UniProtKB-ARBA"/>
</dbReference>
<feature type="compositionally biased region" description="Low complexity" evidence="13">
    <location>
        <begin position="135"/>
        <end position="151"/>
    </location>
</feature>
<keyword evidence="17" id="KW-1185">Reference proteome</keyword>
<dbReference type="VEuPathDB" id="VectorBase:ADAC009550"/>
<evidence type="ECO:0000256" key="1">
    <source>
        <dbReference type="ARBA" id="ARBA00004496"/>
    </source>
</evidence>
<accession>W5J7J1</accession>
<reference evidence="15" key="2">
    <citation type="submission" date="2010-05" db="EMBL/GenBank/DDBJ databases">
        <authorList>
            <person name="Almeida L.G."/>
            <person name="Nicolas M.F."/>
            <person name="Souza R.C."/>
            <person name="Vasconcelos A.T.R."/>
        </authorList>
    </citation>
    <scope>NUCLEOTIDE SEQUENCE</scope>
</reference>
<dbReference type="FunFam" id="1.10.510.10:FF:002487">
    <property type="entry name" value="RE68077p"/>
    <property type="match status" value="1"/>
</dbReference>
<dbReference type="PROSITE" id="PS00108">
    <property type="entry name" value="PROTEIN_KINASE_ST"/>
    <property type="match status" value="1"/>
</dbReference>
<feature type="compositionally biased region" description="Low complexity" evidence="13">
    <location>
        <begin position="329"/>
        <end position="347"/>
    </location>
</feature>
<dbReference type="InterPro" id="IPR011009">
    <property type="entry name" value="Kinase-like_dom_sf"/>
</dbReference>
<feature type="region of interest" description="Disordered" evidence="13">
    <location>
        <begin position="129"/>
        <end position="202"/>
    </location>
</feature>
<dbReference type="PANTHER" id="PTHR43895:SF164">
    <property type="entry name" value="CALCIUM_CALMODULIN-DEPENDENT PROTEIN KINASE KINASE"/>
    <property type="match status" value="1"/>
</dbReference>
<evidence type="ECO:0000256" key="10">
    <source>
        <dbReference type="ARBA" id="ARBA00047307"/>
    </source>
</evidence>
<evidence type="ECO:0000313" key="17">
    <source>
        <dbReference type="Proteomes" id="UP000000673"/>
    </source>
</evidence>
<keyword evidence="7 15" id="KW-0418">Kinase</keyword>
<dbReference type="Pfam" id="PF00069">
    <property type="entry name" value="Pkinase"/>
    <property type="match status" value="1"/>
</dbReference>
<dbReference type="GO" id="GO:0061762">
    <property type="term" value="P:CAMKK-AMPK signaling cascade"/>
    <property type="evidence" value="ECO:0007669"/>
    <property type="project" value="TreeGrafter"/>
</dbReference>
<keyword evidence="8 12" id="KW-0067">ATP-binding</keyword>
<comment type="catalytic activity">
    <reaction evidence="11">
        <text>L-seryl-[protein] + ATP = O-phospho-L-seryl-[protein] + ADP + H(+)</text>
        <dbReference type="Rhea" id="RHEA:17989"/>
        <dbReference type="Rhea" id="RHEA-COMP:9863"/>
        <dbReference type="Rhea" id="RHEA-COMP:11604"/>
        <dbReference type="ChEBI" id="CHEBI:15378"/>
        <dbReference type="ChEBI" id="CHEBI:29999"/>
        <dbReference type="ChEBI" id="CHEBI:30616"/>
        <dbReference type="ChEBI" id="CHEBI:83421"/>
        <dbReference type="ChEBI" id="CHEBI:456216"/>
        <dbReference type="EC" id="2.7.11.17"/>
    </reaction>
</comment>
<keyword evidence="5" id="KW-0808">Transferase</keyword>
<evidence type="ECO:0000256" key="13">
    <source>
        <dbReference type="SAM" id="MobiDB-lite"/>
    </source>
</evidence>
<feature type="region of interest" description="Disordered" evidence="13">
    <location>
        <begin position="326"/>
        <end position="359"/>
    </location>
</feature>
<dbReference type="FunCoup" id="W5J7J1">
    <property type="interactions" value="155"/>
</dbReference>
<feature type="binding site" evidence="12">
    <location>
        <position position="404"/>
    </location>
    <ligand>
        <name>ATP</name>
        <dbReference type="ChEBI" id="CHEBI:30616"/>
    </ligand>
</feature>
<dbReference type="VEuPathDB" id="VectorBase:ADAR2_010498"/>
<dbReference type="GO" id="GO:0005516">
    <property type="term" value="F:calmodulin binding"/>
    <property type="evidence" value="ECO:0007669"/>
    <property type="project" value="UniProtKB-KW"/>
</dbReference>
<dbReference type="STRING" id="43151.W5J7J1"/>
<dbReference type="GO" id="GO:0005524">
    <property type="term" value="F:ATP binding"/>
    <property type="evidence" value="ECO:0007669"/>
    <property type="project" value="UniProtKB-UniRule"/>
</dbReference>
<evidence type="ECO:0000256" key="3">
    <source>
        <dbReference type="ARBA" id="ARBA00022490"/>
    </source>
</evidence>
<reference evidence="15 17" key="1">
    <citation type="journal article" date="2010" name="BMC Genomics">
        <title>Combination of measures distinguishes pre-miRNAs from other stem-loops in the genome of the newly sequenced Anopheles darlingi.</title>
        <authorList>
            <person name="Mendes N.D."/>
            <person name="Freitas A.T."/>
            <person name="Vasconcelos A.T."/>
            <person name="Sagot M.F."/>
        </authorList>
    </citation>
    <scope>NUCLEOTIDE SEQUENCE</scope>
</reference>
<dbReference type="Gene3D" id="1.10.510.10">
    <property type="entry name" value="Transferase(Phosphotransferase) domain 1"/>
    <property type="match status" value="1"/>
</dbReference>
<evidence type="ECO:0000256" key="12">
    <source>
        <dbReference type="PROSITE-ProRule" id="PRU10141"/>
    </source>
</evidence>
<feature type="region of interest" description="Disordered" evidence="13">
    <location>
        <begin position="69"/>
        <end position="89"/>
    </location>
</feature>
<gene>
    <name evidence="15" type="ORF">AND_009550</name>
</gene>
<dbReference type="EC" id="2.7.11.17" evidence="2"/>
<keyword evidence="3" id="KW-0963">Cytoplasm</keyword>
<dbReference type="OMA" id="TSSHCHC"/>
<feature type="compositionally biased region" description="Polar residues" evidence="13">
    <location>
        <begin position="738"/>
        <end position="753"/>
    </location>
</feature>
<evidence type="ECO:0000256" key="6">
    <source>
        <dbReference type="ARBA" id="ARBA00022741"/>
    </source>
</evidence>
<dbReference type="eggNOG" id="KOG0585">
    <property type="taxonomic scope" value="Eukaryota"/>
</dbReference>
<feature type="region of interest" description="Disordered" evidence="13">
    <location>
        <begin position="721"/>
        <end position="765"/>
    </location>
</feature>
<evidence type="ECO:0000259" key="14">
    <source>
        <dbReference type="PROSITE" id="PS50011"/>
    </source>
</evidence>
<evidence type="ECO:0000256" key="4">
    <source>
        <dbReference type="ARBA" id="ARBA00022527"/>
    </source>
</evidence>
<dbReference type="PROSITE" id="PS00107">
    <property type="entry name" value="PROTEIN_KINASE_ATP"/>
    <property type="match status" value="1"/>
</dbReference>
<dbReference type="PROSITE" id="PS50011">
    <property type="entry name" value="PROTEIN_KINASE_DOM"/>
    <property type="match status" value="1"/>
</dbReference>
<dbReference type="GO" id="GO:0004683">
    <property type="term" value="F:calcium/calmodulin-dependent protein kinase activity"/>
    <property type="evidence" value="ECO:0007669"/>
    <property type="project" value="UniProtKB-EC"/>
</dbReference>
<comment type="subcellular location">
    <subcellularLocation>
        <location evidence="1">Cytoplasm</location>
    </subcellularLocation>
</comment>
<feature type="region of interest" description="Disordered" evidence="13">
    <location>
        <begin position="215"/>
        <end position="238"/>
    </location>
</feature>
<dbReference type="SMART" id="SM00220">
    <property type="entry name" value="S_TKc"/>
    <property type="match status" value="1"/>
</dbReference>